<gene>
    <name evidence="1" type="ORF">SNEC2469_LOCUS33781</name>
</gene>
<name>A0A813CAX0_9DINO</name>
<protein>
    <submittedName>
        <fullName evidence="1">Uncharacterized protein</fullName>
    </submittedName>
</protein>
<dbReference type="AlphaFoldDB" id="A0A813CAX0"/>
<dbReference type="Proteomes" id="UP000601435">
    <property type="component" value="Unassembled WGS sequence"/>
</dbReference>
<comment type="caution">
    <text evidence="1">The sequence shown here is derived from an EMBL/GenBank/DDBJ whole genome shotgun (WGS) entry which is preliminary data.</text>
</comment>
<accession>A0A813CAX0</accession>
<evidence type="ECO:0000313" key="2">
    <source>
        <dbReference type="Proteomes" id="UP000601435"/>
    </source>
</evidence>
<reference evidence="1" key="1">
    <citation type="submission" date="2021-02" db="EMBL/GenBank/DDBJ databases">
        <authorList>
            <person name="Dougan E. K."/>
            <person name="Rhodes N."/>
            <person name="Thang M."/>
            <person name="Chan C."/>
        </authorList>
    </citation>
    <scope>NUCLEOTIDE SEQUENCE</scope>
</reference>
<sequence length="301" mass="32319">MITLLHSYAPDLSLRHRIGVLMRVTCIVARKGCCSAPALAVLQSVLADVRRTPRDVIFQLERDSVNELFALCALAPLLQTDWRVDYPNLLFCMDASPTGAGLCAAALPRDVVKELWRYSEQKGFYTKLLEPASAILAAAGLDEDPGVGLVEDLGDANVAGLSFGSEPLPLKRPLSTTGGFLHLFLPGSTWDQAHEAAGLAAVPLTDPRLPNELHFTALSSDAVFHGLRDLITSGAVFDLHVSAPALSFLPRGRFKARSEADPSAACRDSGDLALHNQLARRLCFLLCIAASCGVYFSVAQP</sequence>
<organism evidence="1 2">
    <name type="scientific">Symbiodinium necroappetens</name>
    <dbReference type="NCBI Taxonomy" id="1628268"/>
    <lineage>
        <taxon>Eukaryota</taxon>
        <taxon>Sar</taxon>
        <taxon>Alveolata</taxon>
        <taxon>Dinophyceae</taxon>
        <taxon>Suessiales</taxon>
        <taxon>Symbiodiniaceae</taxon>
        <taxon>Symbiodinium</taxon>
    </lineage>
</organism>
<evidence type="ECO:0000313" key="1">
    <source>
        <dbReference type="EMBL" id="CAE7940134.1"/>
    </source>
</evidence>
<keyword evidence="2" id="KW-1185">Reference proteome</keyword>
<proteinExistence type="predicted"/>
<dbReference type="EMBL" id="CAJNJA010090498">
    <property type="protein sequence ID" value="CAE7940134.1"/>
    <property type="molecule type" value="Genomic_DNA"/>
</dbReference>
<feature type="non-terminal residue" evidence="1">
    <location>
        <position position="1"/>
    </location>
</feature>